<protein>
    <submittedName>
        <fullName evidence="3">Purine nucleoside</fullName>
    </submittedName>
</protein>
<dbReference type="EMBL" id="BRPK01000013">
    <property type="protein sequence ID" value="GLB43406.1"/>
    <property type="molecule type" value="Genomic_DNA"/>
</dbReference>
<sequence length="379" mass="40475">MWKTSPLLLVLTIFATYVLSHPWTGVANEASYQSRSVSVIKPKVFIISLFGAEGAVWYHIPEFNLLARNITVPGLSRSFPDVHCTADGSVCQVVTGSAEINAALSMASLLHSPSFNLTNTYFLIAGIAGISPKLGTLGSVTFARYAVQVGLQYEIDAREIPANFPTGYIPQGSSAPWEYPRSIYGTEVYEVNDALRKIAVTFAKNATLNDTAAAQAYRAYYATSSVYAMGAAPPSVVECDTATSDNFWSGALLADAFENTTTLFTNGTGVYCTTQQEDNAVLAALLRGALRGAVQFSRVIVMRTGSDFDRPYDGQSAADNLFAAGAGFGPALKNVYLAGVKVVQGIVEGWDGTFKQGVQPTNYVGDISWSLPGNPDFGP</sequence>
<dbReference type="GO" id="GO:0005783">
    <property type="term" value="C:endoplasmic reticulum"/>
    <property type="evidence" value="ECO:0007669"/>
    <property type="project" value="TreeGrafter"/>
</dbReference>
<evidence type="ECO:0000313" key="4">
    <source>
        <dbReference type="Proteomes" id="UP001063166"/>
    </source>
</evidence>
<dbReference type="AlphaFoldDB" id="A0A9P3UUR2"/>
<dbReference type="OrthoDB" id="2331083at2759"/>
<dbReference type="InterPro" id="IPR035994">
    <property type="entry name" value="Nucleoside_phosphorylase_sf"/>
</dbReference>
<evidence type="ECO:0000256" key="1">
    <source>
        <dbReference type="PIRNR" id="PIRNR013171"/>
    </source>
</evidence>
<dbReference type="PIRSF" id="PIRSF013171">
    <property type="entry name" value="Pur_nuclsid_perm"/>
    <property type="match status" value="1"/>
</dbReference>
<comment type="similarity">
    <text evidence="1">Belongs to the NUP family.</text>
</comment>
<comment type="caution">
    <text evidence="3">The sequence shown here is derived from an EMBL/GenBank/DDBJ whole genome shotgun (WGS) entry which is preliminary data.</text>
</comment>
<proteinExistence type="inferred from homology"/>
<gene>
    <name evidence="3" type="ORF">LshimejAT787_1303070</name>
</gene>
<keyword evidence="1" id="KW-0813">Transport</keyword>
<dbReference type="GO" id="GO:0003824">
    <property type="term" value="F:catalytic activity"/>
    <property type="evidence" value="ECO:0007669"/>
    <property type="project" value="InterPro"/>
</dbReference>
<keyword evidence="2" id="KW-0732">Signal</keyword>
<dbReference type="PANTHER" id="PTHR38643">
    <property type="entry name" value="PURINE NUCLEOSIDE PERMEASE C285.05-RELATED"/>
    <property type="match status" value="1"/>
</dbReference>
<accession>A0A9P3UUR2</accession>
<dbReference type="InterPro" id="IPR009486">
    <property type="entry name" value="Pur_nuclsid_perm"/>
</dbReference>
<comment type="function">
    <text evidence="1">Nucleoside permease that transports adenosine and guanosine.</text>
</comment>
<dbReference type="Pfam" id="PF06516">
    <property type="entry name" value="NUP"/>
    <property type="match status" value="1"/>
</dbReference>
<feature type="signal peptide" evidence="2">
    <location>
        <begin position="1"/>
        <end position="20"/>
    </location>
</feature>
<dbReference type="PANTHER" id="PTHR38643:SF1">
    <property type="entry name" value="PURINE NUCLEOSIDE PERMEASE C285.05-RELATED"/>
    <property type="match status" value="1"/>
</dbReference>
<evidence type="ECO:0000256" key="2">
    <source>
        <dbReference type="SAM" id="SignalP"/>
    </source>
</evidence>
<feature type="chain" id="PRO_5040227837" evidence="2">
    <location>
        <begin position="21"/>
        <end position="379"/>
    </location>
</feature>
<evidence type="ECO:0000313" key="3">
    <source>
        <dbReference type="EMBL" id="GLB43406.1"/>
    </source>
</evidence>
<reference evidence="3" key="1">
    <citation type="submission" date="2022-07" db="EMBL/GenBank/DDBJ databases">
        <title>The genome of Lyophyllum shimeji provides insight into the initial evolution of ectomycorrhizal fungal genome.</title>
        <authorList>
            <person name="Kobayashi Y."/>
            <person name="Shibata T."/>
            <person name="Hirakawa H."/>
            <person name="Shigenobu S."/>
            <person name="Nishiyama T."/>
            <person name="Yamada A."/>
            <person name="Hasebe M."/>
            <person name="Kawaguchi M."/>
        </authorList>
    </citation>
    <scope>NUCLEOTIDE SEQUENCE</scope>
    <source>
        <strain evidence="3">AT787</strain>
    </source>
</reference>
<name>A0A9P3UUR2_LYOSH</name>
<dbReference type="Gene3D" id="3.40.50.1580">
    <property type="entry name" value="Nucleoside phosphorylase domain"/>
    <property type="match status" value="1"/>
</dbReference>
<dbReference type="GO" id="GO:0009116">
    <property type="term" value="P:nucleoside metabolic process"/>
    <property type="evidence" value="ECO:0007669"/>
    <property type="project" value="InterPro"/>
</dbReference>
<organism evidence="3 4">
    <name type="scientific">Lyophyllum shimeji</name>
    <name type="common">Hon-shimeji</name>
    <name type="synonym">Tricholoma shimeji</name>
    <dbReference type="NCBI Taxonomy" id="47721"/>
    <lineage>
        <taxon>Eukaryota</taxon>
        <taxon>Fungi</taxon>
        <taxon>Dikarya</taxon>
        <taxon>Basidiomycota</taxon>
        <taxon>Agaricomycotina</taxon>
        <taxon>Agaricomycetes</taxon>
        <taxon>Agaricomycetidae</taxon>
        <taxon>Agaricales</taxon>
        <taxon>Tricholomatineae</taxon>
        <taxon>Lyophyllaceae</taxon>
        <taxon>Lyophyllum</taxon>
    </lineage>
</organism>
<dbReference type="Proteomes" id="UP001063166">
    <property type="component" value="Unassembled WGS sequence"/>
</dbReference>
<keyword evidence="4" id="KW-1185">Reference proteome</keyword>
<dbReference type="GO" id="GO:0055085">
    <property type="term" value="P:transmembrane transport"/>
    <property type="evidence" value="ECO:0007669"/>
    <property type="project" value="InterPro"/>
</dbReference>